<evidence type="ECO:0000313" key="2">
    <source>
        <dbReference type="Proteomes" id="UP001140949"/>
    </source>
</evidence>
<dbReference type="EMBL" id="JANAVB010026199">
    <property type="protein sequence ID" value="KAJ6819421.1"/>
    <property type="molecule type" value="Genomic_DNA"/>
</dbReference>
<name>A0AAX6FTX1_IRIPA</name>
<accession>A0AAX6FTX1</accession>
<dbReference type="AlphaFoldDB" id="A0AAX6FTX1"/>
<comment type="caution">
    <text evidence="1">The sequence shown here is derived from an EMBL/GenBank/DDBJ whole genome shotgun (WGS) entry which is preliminary data.</text>
</comment>
<evidence type="ECO:0000313" key="1">
    <source>
        <dbReference type="EMBL" id="KAJ6819421.1"/>
    </source>
</evidence>
<reference evidence="1" key="1">
    <citation type="journal article" date="2023" name="GigaByte">
        <title>Genome assembly of the bearded iris, Iris pallida Lam.</title>
        <authorList>
            <person name="Bruccoleri R.E."/>
            <person name="Oakeley E.J."/>
            <person name="Faust A.M.E."/>
            <person name="Altorfer M."/>
            <person name="Dessus-Babus S."/>
            <person name="Burckhardt D."/>
            <person name="Oertli M."/>
            <person name="Naumann U."/>
            <person name="Petersen F."/>
            <person name="Wong J."/>
        </authorList>
    </citation>
    <scope>NUCLEOTIDE SEQUENCE</scope>
    <source>
        <strain evidence="1">GSM-AAB239-AS_SAM_17_03QT</strain>
    </source>
</reference>
<sequence length="21" mass="2633">MFRLFSLTPRYCFRVHSTFHS</sequence>
<keyword evidence="2" id="KW-1185">Reference proteome</keyword>
<organism evidence="1 2">
    <name type="scientific">Iris pallida</name>
    <name type="common">Sweet iris</name>
    <dbReference type="NCBI Taxonomy" id="29817"/>
    <lineage>
        <taxon>Eukaryota</taxon>
        <taxon>Viridiplantae</taxon>
        <taxon>Streptophyta</taxon>
        <taxon>Embryophyta</taxon>
        <taxon>Tracheophyta</taxon>
        <taxon>Spermatophyta</taxon>
        <taxon>Magnoliopsida</taxon>
        <taxon>Liliopsida</taxon>
        <taxon>Asparagales</taxon>
        <taxon>Iridaceae</taxon>
        <taxon>Iridoideae</taxon>
        <taxon>Irideae</taxon>
        <taxon>Iris</taxon>
    </lineage>
</organism>
<reference evidence="1" key="2">
    <citation type="submission" date="2023-04" db="EMBL/GenBank/DDBJ databases">
        <authorList>
            <person name="Bruccoleri R.E."/>
            <person name="Oakeley E.J."/>
            <person name="Faust A.-M."/>
            <person name="Dessus-Babus S."/>
            <person name="Altorfer M."/>
            <person name="Burckhardt D."/>
            <person name="Oertli M."/>
            <person name="Naumann U."/>
            <person name="Petersen F."/>
            <person name="Wong J."/>
        </authorList>
    </citation>
    <scope>NUCLEOTIDE SEQUENCE</scope>
    <source>
        <strain evidence="1">GSM-AAB239-AS_SAM_17_03QT</strain>
        <tissue evidence="1">Leaf</tissue>
    </source>
</reference>
<gene>
    <name evidence="1" type="ORF">M6B38_402065</name>
</gene>
<dbReference type="Proteomes" id="UP001140949">
    <property type="component" value="Unassembled WGS sequence"/>
</dbReference>
<proteinExistence type="predicted"/>
<protein>
    <submittedName>
        <fullName evidence="1">Uncharacterized protein</fullName>
    </submittedName>
</protein>